<dbReference type="PANTHER" id="PTHR37305">
    <property type="entry name" value="INTEGRAL MEMBRANE PROTEIN-RELATED"/>
    <property type="match status" value="1"/>
</dbReference>
<proteinExistence type="predicted"/>
<keyword evidence="1" id="KW-1133">Transmembrane helix</keyword>
<evidence type="ECO:0000313" key="3">
    <source>
        <dbReference type="Proteomes" id="UP000199545"/>
    </source>
</evidence>
<reference evidence="2 3" key="1">
    <citation type="submission" date="2016-10" db="EMBL/GenBank/DDBJ databases">
        <authorList>
            <person name="de Groot N.N."/>
        </authorList>
    </citation>
    <scope>NUCLEOTIDE SEQUENCE [LARGE SCALE GENOMIC DNA]</scope>
    <source>
        <strain evidence="2 3">DSM 44778</strain>
    </source>
</reference>
<evidence type="ECO:0000256" key="1">
    <source>
        <dbReference type="SAM" id="Phobius"/>
    </source>
</evidence>
<keyword evidence="1" id="KW-0472">Membrane</keyword>
<organism evidence="2 3">
    <name type="scientific">Thermoflavimicrobium dichotomicum</name>
    <dbReference type="NCBI Taxonomy" id="46223"/>
    <lineage>
        <taxon>Bacteria</taxon>
        <taxon>Bacillati</taxon>
        <taxon>Bacillota</taxon>
        <taxon>Bacilli</taxon>
        <taxon>Bacillales</taxon>
        <taxon>Thermoactinomycetaceae</taxon>
        <taxon>Thermoflavimicrobium</taxon>
    </lineage>
</organism>
<dbReference type="STRING" id="46223.SAMN05421852_1155"/>
<dbReference type="AlphaFoldDB" id="A0A1I3T319"/>
<dbReference type="RefSeq" id="WP_093230981.1">
    <property type="nucleotide sequence ID" value="NZ_FORR01000015.1"/>
</dbReference>
<gene>
    <name evidence="2" type="ORF">SAMN05421852_1155</name>
</gene>
<dbReference type="PANTHER" id="PTHR37305:SF2">
    <property type="entry name" value="BACITRACIN TRANSPORT PERMEASE PROTEIN BCRB"/>
    <property type="match status" value="1"/>
</dbReference>
<feature type="transmembrane region" description="Helical" evidence="1">
    <location>
        <begin position="240"/>
        <end position="262"/>
    </location>
</feature>
<feature type="transmembrane region" description="Helical" evidence="1">
    <location>
        <begin position="20"/>
        <end position="38"/>
    </location>
</feature>
<feature type="transmembrane region" description="Helical" evidence="1">
    <location>
        <begin position="117"/>
        <end position="140"/>
    </location>
</feature>
<name>A0A1I3T319_9BACL</name>
<keyword evidence="1" id="KW-0812">Transmembrane</keyword>
<sequence>MNLSLFSYMLRTQWKNIASFSLILVLYEWLMISLYPTITKKININEIYQNLPEELRNSFGLQYGIHSLNDLLSVYIYNFLFLFIMMAYCIFAATRLMSHLVDRGSMAYLLATPASRVQVATTQAFVLAAGVFLISFLTTLGGITGTPLFIENPDWDPDRFIQLNLIGFLLFLFISSYCFLFSSLLNDEKKTLGIAAILTLLFYGCDQAAKISDKAEWLQYMTPFSLFRAQEIVSGKYEHLSTTCIGLILASLILFTLGVIIFRKRNLPL</sequence>
<dbReference type="EMBL" id="FORR01000015">
    <property type="protein sequence ID" value="SFJ64241.1"/>
    <property type="molecule type" value="Genomic_DNA"/>
</dbReference>
<feature type="transmembrane region" description="Helical" evidence="1">
    <location>
        <begin position="160"/>
        <end position="180"/>
    </location>
</feature>
<protein>
    <submittedName>
        <fullName evidence="2">ABC-2 type transport system permease protein</fullName>
    </submittedName>
</protein>
<accession>A0A1I3T319</accession>
<dbReference type="OrthoDB" id="66636at2"/>
<feature type="transmembrane region" description="Helical" evidence="1">
    <location>
        <begin position="75"/>
        <end position="96"/>
    </location>
</feature>
<evidence type="ECO:0000313" key="2">
    <source>
        <dbReference type="EMBL" id="SFJ64241.1"/>
    </source>
</evidence>
<keyword evidence="3" id="KW-1185">Reference proteome</keyword>
<dbReference type="Proteomes" id="UP000199545">
    <property type="component" value="Unassembled WGS sequence"/>
</dbReference>
<feature type="transmembrane region" description="Helical" evidence="1">
    <location>
        <begin position="192"/>
        <end position="209"/>
    </location>
</feature>